<dbReference type="EMBL" id="JAYMGO010000203">
    <property type="protein sequence ID" value="KAL1246633.1"/>
    <property type="molecule type" value="Genomic_DNA"/>
</dbReference>
<dbReference type="PANTHER" id="PTHR24056:SF107">
    <property type="entry name" value="CYCLIN-DEPENDENT KINASE 11A-RELATED"/>
    <property type="match status" value="1"/>
</dbReference>
<proteinExistence type="predicted"/>
<dbReference type="Gene3D" id="1.10.510.10">
    <property type="entry name" value="Transferase(Phosphotransferase) domain 1"/>
    <property type="match status" value="1"/>
</dbReference>
<keyword evidence="8" id="KW-1185">Reference proteome</keyword>
<gene>
    <name evidence="7" type="ORF">QQF64_034452</name>
</gene>
<dbReference type="SUPFAM" id="SSF56112">
    <property type="entry name" value="Protein kinase-like (PK-like)"/>
    <property type="match status" value="1"/>
</dbReference>
<dbReference type="PANTHER" id="PTHR24056">
    <property type="entry name" value="CELL DIVISION PROTEIN KINASE"/>
    <property type="match status" value="1"/>
</dbReference>
<keyword evidence="3" id="KW-0547">Nucleotide-binding</keyword>
<dbReference type="PROSITE" id="PS50011">
    <property type="entry name" value="PROTEIN_KINASE_DOM"/>
    <property type="match status" value="1"/>
</dbReference>
<comment type="caution">
    <text evidence="7">The sequence shown here is derived from an EMBL/GenBank/DDBJ whole genome shotgun (WGS) entry which is preliminary data.</text>
</comment>
<dbReference type="Proteomes" id="UP001558613">
    <property type="component" value="Unassembled WGS sequence"/>
</dbReference>
<dbReference type="InterPro" id="IPR000719">
    <property type="entry name" value="Prot_kinase_dom"/>
</dbReference>
<evidence type="ECO:0000256" key="2">
    <source>
        <dbReference type="ARBA" id="ARBA00022679"/>
    </source>
</evidence>
<sequence length="98" mass="10626">MLVGLVQDLNSEMVASDSCSGSVEVVACWAVDELKCFAVMSACLNHAHVSSSQEYSTAVDMWSVGCIFGELLTQKPLFPGKSEIDQINKIFKVCFITS</sequence>
<name>A0ABR3L528_9TELE</name>
<dbReference type="Pfam" id="PF00069">
    <property type="entry name" value="Pkinase"/>
    <property type="match status" value="1"/>
</dbReference>
<keyword evidence="4" id="KW-0418">Kinase</keyword>
<accession>A0ABR3L528</accession>
<evidence type="ECO:0000256" key="3">
    <source>
        <dbReference type="ARBA" id="ARBA00022741"/>
    </source>
</evidence>
<evidence type="ECO:0000256" key="4">
    <source>
        <dbReference type="ARBA" id="ARBA00022777"/>
    </source>
</evidence>
<evidence type="ECO:0000256" key="5">
    <source>
        <dbReference type="ARBA" id="ARBA00022840"/>
    </source>
</evidence>
<protein>
    <recommendedName>
        <fullName evidence="6">Protein kinase domain-containing protein</fullName>
    </recommendedName>
</protein>
<keyword evidence="2" id="KW-0808">Transferase</keyword>
<organism evidence="7 8">
    <name type="scientific">Cirrhinus molitorella</name>
    <name type="common">mud carp</name>
    <dbReference type="NCBI Taxonomy" id="172907"/>
    <lineage>
        <taxon>Eukaryota</taxon>
        <taxon>Metazoa</taxon>
        <taxon>Chordata</taxon>
        <taxon>Craniata</taxon>
        <taxon>Vertebrata</taxon>
        <taxon>Euteleostomi</taxon>
        <taxon>Actinopterygii</taxon>
        <taxon>Neopterygii</taxon>
        <taxon>Teleostei</taxon>
        <taxon>Ostariophysi</taxon>
        <taxon>Cypriniformes</taxon>
        <taxon>Cyprinidae</taxon>
        <taxon>Labeoninae</taxon>
        <taxon>Labeonini</taxon>
        <taxon>Cirrhinus</taxon>
    </lineage>
</organism>
<evidence type="ECO:0000256" key="1">
    <source>
        <dbReference type="ARBA" id="ARBA00022527"/>
    </source>
</evidence>
<evidence type="ECO:0000313" key="8">
    <source>
        <dbReference type="Proteomes" id="UP001558613"/>
    </source>
</evidence>
<evidence type="ECO:0000259" key="6">
    <source>
        <dbReference type="PROSITE" id="PS50011"/>
    </source>
</evidence>
<dbReference type="InterPro" id="IPR050108">
    <property type="entry name" value="CDK"/>
</dbReference>
<dbReference type="InterPro" id="IPR011009">
    <property type="entry name" value="Kinase-like_dom_sf"/>
</dbReference>
<reference evidence="7 8" key="1">
    <citation type="submission" date="2023-09" db="EMBL/GenBank/DDBJ databases">
        <authorList>
            <person name="Wang M."/>
        </authorList>
    </citation>
    <scope>NUCLEOTIDE SEQUENCE [LARGE SCALE GENOMIC DNA]</scope>
    <source>
        <strain evidence="7">GT-2023</strain>
        <tissue evidence="7">Liver</tissue>
    </source>
</reference>
<evidence type="ECO:0000313" key="7">
    <source>
        <dbReference type="EMBL" id="KAL1246633.1"/>
    </source>
</evidence>
<keyword evidence="5" id="KW-0067">ATP-binding</keyword>
<feature type="domain" description="Protein kinase" evidence="6">
    <location>
        <begin position="1"/>
        <end position="98"/>
    </location>
</feature>
<keyword evidence="1" id="KW-0723">Serine/threonine-protein kinase</keyword>